<dbReference type="Proteomes" id="UP001595697">
    <property type="component" value="Unassembled WGS sequence"/>
</dbReference>
<comment type="caution">
    <text evidence="2">The sequence shown here is derived from an EMBL/GenBank/DDBJ whole genome shotgun (WGS) entry which is preliminary data.</text>
</comment>
<sequence>MLPFDDETAESFVARLVLANGFHSLAEFCDFTGTRQGGIIAMDRDELDAVVRWSGVSEARLQAFAIRRDGIVAFGAAQVKRTQLRATHRRYCPHCFSDDIRNGTGYPRTRIYMRATWRLSVISRCSRHGVPLVDLPEDFDTLDLKALTDINVKYAVASGALPHDRYFSERLLEPPATSYLDTLPLYVAAELCAVLGGLHHFAAEGKISDRVPGGMTNPECLASGYAIAAEGREAVWDFLTSYIVKMVGKASKYPMVYSLPLRWLRDEVPGGDYGSIRELFQDHAEKHLPLEQGETFLTVVSRRRVHTVYSAAKEYGLPEARVRDVVINQAGGKAVIAVFGSRSVVFRKDEAHALLIDAASQLTTTQAAERLGCAMTQMEALLNEGYLPFSTNGEAMGRVYRWVSADEVQRFQDRVEARLSPTPTEHDLVPVLDATKICHRAFVEIIALILSGQLAHVQMSRPEFRLDKIMVNPTEIDELSGSGFGGEFLDRARR</sequence>
<reference evidence="3" key="1">
    <citation type="journal article" date="2019" name="Int. J. Syst. Evol. Microbiol.">
        <title>The Global Catalogue of Microorganisms (GCM) 10K type strain sequencing project: providing services to taxonomists for standard genome sequencing and annotation.</title>
        <authorList>
            <consortium name="The Broad Institute Genomics Platform"/>
            <consortium name="The Broad Institute Genome Sequencing Center for Infectious Disease"/>
            <person name="Wu L."/>
            <person name="Ma J."/>
        </authorList>
    </citation>
    <scope>NUCLEOTIDE SEQUENCE [LARGE SCALE GENOMIC DNA]</scope>
    <source>
        <strain evidence="3">TBRC 5781</strain>
    </source>
</reference>
<dbReference type="EMBL" id="JBHSBD010000066">
    <property type="protein sequence ID" value="MFC3969561.1"/>
    <property type="molecule type" value="Genomic_DNA"/>
</dbReference>
<dbReference type="Pfam" id="PF06527">
    <property type="entry name" value="TniQ"/>
    <property type="match status" value="1"/>
</dbReference>
<accession>A0ABV8EDQ4</accession>
<evidence type="ECO:0000313" key="3">
    <source>
        <dbReference type="Proteomes" id="UP001595697"/>
    </source>
</evidence>
<keyword evidence="3" id="KW-1185">Reference proteome</keyword>
<evidence type="ECO:0000313" key="2">
    <source>
        <dbReference type="EMBL" id="MFC3969561.1"/>
    </source>
</evidence>
<gene>
    <name evidence="2" type="ORF">ACFOVS_15710</name>
</gene>
<evidence type="ECO:0000259" key="1">
    <source>
        <dbReference type="Pfam" id="PF06527"/>
    </source>
</evidence>
<organism evidence="2 3">
    <name type="scientific">Rhizobium lemnae</name>
    <dbReference type="NCBI Taxonomy" id="1214924"/>
    <lineage>
        <taxon>Bacteria</taxon>
        <taxon>Pseudomonadati</taxon>
        <taxon>Pseudomonadota</taxon>
        <taxon>Alphaproteobacteria</taxon>
        <taxon>Hyphomicrobiales</taxon>
        <taxon>Rhizobiaceae</taxon>
        <taxon>Rhizobium/Agrobacterium group</taxon>
        <taxon>Rhizobium</taxon>
    </lineage>
</organism>
<proteinExistence type="predicted"/>
<dbReference type="RefSeq" id="WP_247262864.1">
    <property type="nucleotide sequence ID" value="NZ_JALJQZ010000085.1"/>
</dbReference>
<dbReference type="InterPro" id="IPR009492">
    <property type="entry name" value="TniQ"/>
</dbReference>
<protein>
    <submittedName>
        <fullName evidence="2">TniQ family protein</fullName>
    </submittedName>
</protein>
<name>A0ABV8EDQ4_9HYPH</name>
<feature type="domain" description="TniQ" evidence="1">
    <location>
        <begin position="3"/>
        <end position="132"/>
    </location>
</feature>